<dbReference type="EMBL" id="WWVQ01000055">
    <property type="protein sequence ID" value="MZL34837.1"/>
    <property type="molecule type" value="Genomic_DNA"/>
</dbReference>
<organism evidence="1 2">
    <name type="scientific">Blautia wexlerae</name>
    <dbReference type="NCBI Taxonomy" id="418240"/>
    <lineage>
        <taxon>Bacteria</taxon>
        <taxon>Bacillati</taxon>
        <taxon>Bacillota</taxon>
        <taxon>Clostridia</taxon>
        <taxon>Lachnospirales</taxon>
        <taxon>Lachnospiraceae</taxon>
        <taxon>Blautia</taxon>
    </lineage>
</organism>
<sequence>MTAIQKYEELGFTNDFMFSRIMQDQKICKPFLEMILDIKIDHIEYLESQKTIDLKVDAKSVRLDIFVDDGKTVYNCEMQTSFFKNIPKRSRYYQGFIDMDLIEKGADYSKLKKSFVIFICTFDLFGKNGYIYTFENRCVEYPDLRLGDDAIKVFVNVNGKDDSHISSELKELLTYIRTSKIPDKCVNPLINNMDEALRKARSNEEWRKEYMMLETMRSDYTQKGEERYNKLVKILLDKNDYTTLKKVTVDSDFRQKMFEHYGL</sequence>
<comment type="caution">
    <text evidence="1">The sequence shown here is derived from an EMBL/GenBank/DDBJ whole genome shotgun (WGS) entry which is preliminary data.</text>
</comment>
<dbReference type="AlphaFoldDB" id="A0A6L8T5P6"/>
<evidence type="ECO:0000313" key="1">
    <source>
        <dbReference type="EMBL" id="MZL34837.1"/>
    </source>
</evidence>
<accession>A0A6L8T5P6</accession>
<protein>
    <submittedName>
        <fullName evidence="1">Rpn family recombination-promoting nuclease/putative transposase</fullName>
    </submittedName>
</protein>
<evidence type="ECO:0000313" key="2">
    <source>
        <dbReference type="Proteomes" id="UP000477285"/>
    </source>
</evidence>
<name>A0A6L8T5P6_9FIRM</name>
<reference evidence="1 2" key="1">
    <citation type="journal article" date="2019" name="Nat. Med.">
        <title>A library of human gut bacterial isolates paired with longitudinal multiomics data enables mechanistic microbiome research.</title>
        <authorList>
            <person name="Poyet M."/>
            <person name="Groussin M."/>
            <person name="Gibbons S.M."/>
            <person name="Avila-Pacheco J."/>
            <person name="Jiang X."/>
            <person name="Kearney S.M."/>
            <person name="Perrotta A.R."/>
            <person name="Berdy B."/>
            <person name="Zhao S."/>
            <person name="Lieberman T.D."/>
            <person name="Swanson P.K."/>
            <person name="Smith M."/>
            <person name="Roesemann S."/>
            <person name="Alexander J.E."/>
            <person name="Rich S.A."/>
            <person name="Livny J."/>
            <person name="Vlamakis H."/>
            <person name="Clish C."/>
            <person name="Bullock K."/>
            <person name="Deik A."/>
            <person name="Scott J."/>
            <person name="Pierce K.A."/>
            <person name="Xavier R.J."/>
            <person name="Alm E.J."/>
        </authorList>
    </citation>
    <scope>NUCLEOTIDE SEQUENCE [LARGE SCALE GENOMIC DNA]</scope>
    <source>
        <strain evidence="1 2">BIOML-A1</strain>
    </source>
</reference>
<proteinExistence type="predicted"/>
<dbReference type="Pfam" id="PF12784">
    <property type="entry name" value="PDDEXK_2"/>
    <property type="match status" value="1"/>
</dbReference>
<dbReference type="NCBIfam" id="TIGR01784">
    <property type="entry name" value="T_den_put_tspse"/>
    <property type="match status" value="1"/>
</dbReference>
<dbReference type="Proteomes" id="UP000477285">
    <property type="component" value="Unassembled WGS sequence"/>
</dbReference>
<gene>
    <name evidence="1" type="ORF">GT728_16980</name>
</gene>
<dbReference type="RefSeq" id="WP_161234137.1">
    <property type="nucleotide sequence ID" value="NZ_JADMTA010000057.1"/>
</dbReference>
<dbReference type="InterPro" id="IPR010106">
    <property type="entry name" value="RpnA"/>
</dbReference>